<comment type="caution">
    <text evidence="1">The sequence shown here is derived from an EMBL/GenBank/DDBJ whole genome shotgun (WGS) entry which is preliminary data.</text>
</comment>
<dbReference type="Gene3D" id="1.10.3600.10">
    <property type="entry name" value="Putative bacterial toxin ydaT"/>
    <property type="match status" value="1"/>
</dbReference>
<name>A0A853IBX5_9GAMM</name>
<evidence type="ECO:0000313" key="2">
    <source>
        <dbReference type="Proteomes" id="UP000569732"/>
    </source>
</evidence>
<keyword evidence="2" id="KW-1185">Reference proteome</keyword>
<accession>A0A853IBX5</accession>
<dbReference type="RefSeq" id="WP_180571346.1">
    <property type="nucleotide sequence ID" value="NZ_JACCKB010000076.1"/>
</dbReference>
<dbReference type="EMBL" id="JACCKB010000076">
    <property type="protein sequence ID" value="NYZ69352.1"/>
    <property type="molecule type" value="Genomic_DNA"/>
</dbReference>
<evidence type="ECO:0000313" key="1">
    <source>
        <dbReference type="EMBL" id="NYZ69352.1"/>
    </source>
</evidence>
<dbReference type="InterPro" id="IPR037042">
    <property type="entry name" value="YdaT-like_sf"/>
</dbReference>
<proteinExistence type="predicted"/>
<sequence>MNKSSQGRFSLIQKYINRWLSLPNSTRAILTDKVVTAFFNLNLDQILTYEAIKFKTTNGEDCINSMRVNSQKLFRWLGYYEEQPPSIEKLLHLEPAIVAAMPNDLKIAYLNEVYAGSGVYIGVKQGNEPTSGGGGSINQVAASMTKENAEAQIAVFQLGTNPTIEQIKNTYRELAESVGTTLGAIEYLENKFSGVFGKDRRQWAKAV</sequence>
<gene>
    <name evidence="1" type="ORF">H0A36_25365</name>
</gene>
<organism evidence="1 2">
    <name type="scientific">Spartinivicinus marinus</name>
    <dbReference type="NCBI Taxonomy" id="2994442"/>
    <lineage>
        <taxon>Bacteria</taxon>
        <taxon>Pseudomonadati</taxon>
        <taxon>Pseudomonadota</taxon>
        <taxon>Gammaproteobacteria</taxon>
        <taxon>Oceanospirillales</taxon>
        <taxon>Zooshikellaceae</taxon>
        <taxon>Spartinivicinus</taxon>
    </lineage>
</organism>
<reference evidence="1 2" key="1">
    <citation type="submission" date="2020-07" db="EMBL/GenBank/DDBJ databases">
        <title>Endozoicomonas sp. nov., isolated from sediment.</title>
        <authorList>
            <person name="Gu T."/>
        </authorList>
    </citation>
    <scope>NUCLEOTIDE SEQUENCE [LARGE SCALE GENOMIC DNA]</scope>
    <source>
        <strain evidence="1 2">SM1973</strain>
    </source>
</reference>
<protein>
    <submittedName>
        <fullName evidence="1">Uncharacterized protein</fullName>
    </submittedName>
</protein>
<dbReference type="Proteomes" id="UP000569732">
    <property type="component" value="Unassembled WGS sequence"/>
</dbReference>
<dbReference type="AlphaFoldDB" id="A0A853IBX5"/>